<keyword evidence="4 7" id="KW-0812">Transmembrane</keyword>
<dbReference type="GO" id="GO:0016020">
    <property type="term" value="C:membrane"/>
    <property type="evidence" value="ECO:0007669"/>
    <property type="project" value="UniProtKB-SubCell"/>
</dbReference>
<evidence type="ECO:0000256" key="2">
    <source>
        <dbReference type="ARBA" id="ARBA00008114"/>
    </source>
</evidence>
<dbReference type="GO" id="GO:0008324">
    <property type="term" value="F:monoatomic cation transmembrane transporter activity"/>
    <property type="evidence" value="ECO:0007669"/>
    <property type="project" value="InterPro"/>
</dbReference>
<dbReference type="InterPro" id="IPR027469">
    <property type="entry name" value="Cation_efflux_TMD_sf"/>
</dbReference>
<dbReference type="Gene3D" id="3.30.70.1350">
    <property type="entry name" value="Cation efflux protein, cytoplasmic domain"/>
    <property type="match status" value="1"/>
</dbReference>
<evidence type="ECO:0000313" key="11">
    <source>
        <dbReference type="Proteomes" id="UP000553776"/>
    </source>
</evidence>
<evidence type="ECO:0000256" key="7">
    <source>
        <dbReference type="SAM" id="Phobius"/>
    </source>
</evidence>
<comment type="caution">
    <text evidence="10">The sequence shown here is derived from an EMBL/GenBank/DDBJ whole genome shotgun (WGS) entry which is preliminary data.</text>
</comment>
<dbReference type="SUPFAM" id="SSF160240">
    <property type="entry name" value="Cation efflux protein cytoplasmic domain-like"/>
    <property type="match status" value="1"/>
</dbReference>
<evidence type="ECO:0000256" key="3">
    <source>
        <dbReference type="ARBA" id="ARBA00022448"/>
    </source>
</evidence>
<dbReference type="NCBIfam" id="TIGR01297">
    <property type="entry name" value="CDF"/>
    <property type="match status" value="1"/>
</dbReference>
<evidence type="ECO:0000259" key="9">
    <source>
        <dbReference type="Pfam" id="PF16916"/>
    </source>
</evidence>
<dbReference type="Pfam" id="PF16916">
    <property type="entry name" value="ZT_dimer"/>
    <property type="match status" value="1"/>
</dbReference>
<comment type="subcellular location">
    <subcellularLocation>
        <location evidence="1">Membrane</location>
        <topology evidence="1">Multi-pass membrane protein</topology>
    </subcellularLocation>
</comment>
<evidence type="ECO:0000256" key="5">
    <source>
        <dbReference type="ARBA" id="ARBA00022989"/>
    </source>
</evidence>
<feature type="transmembrane region" description="Helical" evidence="7">
    <location>
        <begin position="87"/>
        <end position="105"/>
    </location>
</feature>
<dbReference type="InterPro" id="IPR002524">
    <property type="entry name" value="Cation_efflux"/>
</dbReference>
<dbReference type="AlphaFoldDB" id="A0A841U3X3"/>
<evidence type="ECO:0000256" key="1">
    <source>
        <dbReference type="ARBA" id="ARBA00004141"/>
    </source>
</evidence>
<evidence type="ECO:0000313" key="10">
    <source>
        <dbReference type="EMBL" id="MBB6692750.1"/>
    </source>
</evidence>
<dbReference type="Proteomes" id="UP000553776">
    <property type="component" value="Unassembled WGS sequence"/>
</dbReference>
<feature type="domain" description="Cation efflux protein transmembrane" evidence="8">
    <location>
        <begin position="20"/>
        <end position="211"/>
    </location>
</feature>
<feature type="domain" description="Cation efflux protein cytoplasmic" evidence="9">
    <location>
        <begin position="217"/>
        <end position="292"/>
    </location>
</feature>
<dbReference type="InterPro" id="IPR050291">
    <property type="entry name" value="CDF_Transporter"/>
</dbReference>
<keyword evidence="5 7" id="KW-1133">Transmembrane helix</keyword>
<feature type="transmembrane region" description="Helical" evidence="7">
    <location>
        <begin position="12"/>
        <end position="29"/>
    </location>
</feature>
<sequence>MGVIHLSEAKKLPAADIGAWLSIGVYLVLSAVKLAAGYGFESKALQADGFNNTTDILASLAVLIGLRIARKPPDSDHRYGHTRAETVASMVASFIMAAVGLEVLIDGIKKLWNGETTSPDLAAAVVAAIAAAVMFLLARYNRRLADRTGSHAMKAVAADNRSDALVSIGTVAGILLSVLGLSWLDAATAVLVAVLICKTAWDIFAEATHMLTDGFDKSDLDRYKVAVSAVEGVERVKDIKGRNHGQRVFVDLTIEVDQEMSVLDSHAIAESIERQLREKYRVDQVHVHIEPH</sequence>
<proteinExistence type="inferred from homology"/>
<dbReference type="PANTHER" id="PTHR43840:SF50">
    <property type="entry name" value="MANGANESE EFFLUX SYSTEM PROTEIN MNES"/>
    <property type="match status" value="1"/>
</dbReference>
<protein>
    <submittedName>
        <fullName evidence="10">Cation transporter</fullName>
    </submittedName>
</protein>
<dbReference type="SUPFAM" id="SSF161111">
    <property type="entry name" value="Cation efflux protein transmembrane domain-like"/>
    <property type="match status" value="1"/>
</dbReference>
<accession>A0A841U3X3</accession>
<dbReference type="InterPro" id="IPR036837">
    <property type="entry name" value="Cation_efflux_CTD_sf"/>
</dbReference>
<dbReference type="Pfam" id="PF01545">
    <property type="entry name" value="Cation_efflux"/>
    <property type="match status" value="1"/>
</dbReference>
<feature type="transmembrane region" description="Helical" evidence="7">
    <location>
        <begin position="49"/>
        <end position="66"/>
    </location>
</feature>
<dbReference type="InterPro" id="IPR027470">
    <property type="entry name" value="Cation_efflux_CTD"/>
</dbReference>
<evidence type="ECO:0000256" key="6">
    <source>
        <dbReference type="ARBA" id="ARBA00023136"/>
    </source>
</evidence>
<dbReference type="FunFam" id="1.20.1510.10:FF:000006">
    <property type="entry name" value="Divalent cation efflux transporter"/>
    <property type="match status" value="1"/>
</dbReference>
<evidence type="ECO:0000259" key="8">
    <source>
        <dbReference type="Pfam" id="PF01545"/>
    </source>
</evidence>
<dbReference type="PANTHER" id="PTHR43840">
    <property type="entry name" value="MITOCHONDRIAL METAL TRANSPORTER 1-RELATED"/>
    <property type="match status" value="1"/>
</dbReference>
<name>A0A841U3X3_9BACL</name>
<comment type="similarity">
    <text evidence="2">Belongs to the cation diffusion facilitator (CDF) transporter (TC 2.A.4) family.</text>
</comment>
<dbReference type="EMBL" id="JACJVR010000059">
    <property type="protein sequence ID" value="MBB6692750.1"/>
    <property type="molecule type" value="Genomic_DNA"/>
</dbReference>
<organism evidence="10 11">
    <name type="scientific">Cohnella xylanilytica</name>
    <dbReference type="NCBI Taxonomy" id="557555"/>
    <lineage>
        <taxon>Bacteria</taxon>
        <taxon>Bacillati</taxon>
        <taxon>Bacillota</taxon>
        <taxon>Bacilli</taxon>
        <taxon>Bacillales</taxon>
        <taxon>Paenibacillaceae</taxon>
        <taxon>Cohnella</taxon>
    </lineage>
</organism>
<keyword evidence="3" id="KW-0813">Transport</keyword>
<gene>
    <name evidence="10" type="ORF">H7B90_15180</name>
</gene>
<feature type="transmembrane region" description="Helical" evidence="7">
    <location>
        <begin position="121"/>
        <end position="141"/>
    </location>
</feature>
<keyword evidence="11" id="KW-1185">Reference proteome</keyword>
<dbReference type="InterPro" id="IPR058533">
    <property type="entry name" value="Cation_efflux_TM"/>
</dbReference>
<reference evidence="10 11" key="1">
    <citation type="submission" date="2020-08" db="EMBL/GenBank/DDBJ databases">
        <title>Cohnella phylogeny.</title>
        <authorList>
            <person name="Dunlap C."/>
        </authorList>
    </citation>
    <scope>NUCLEOTIDE SEQUENCE [LARGE SCALE GENOMIC DNA]</scope>
    <source>
        <strain evidence="10 11">DSM 25239</strain>
    </source>
</reference>
<keyword evidence="6 7" id="KW-0472">Membrane</keyword>
<evidence type="ECO:0000256" key="4">
    <source>
        <dbReference type="ARBA" id="ARBA00022692"/>
    </source>
</evidence>
<feature type="transmembrane region" description="Helical" evidence="7">
    <location>
        <begin position="162"/>
        <end position="184"/>
    </location>
</feature>
<dbReference type="Gene3D" id="1.20.1510.10">
    <property type="entry name" value="Cation efflux protein transmembrane domain"/>
    <property type="match status" value="1"/>
</dbReference>